<evidence type="ECO:0000313" key="12">
    <source>
        <dbReference type="EMBL" id="KNC87682.1"/>
    </source>
</evidence>
<evidence type="ECO:0000256" key="10">
    <source>
        <dbReference type="SAM" id="MobiDB-lite"/>
    </source>
</evidence>
<gene>
    <name evidence="12" type="ORF">SARC_00190</name>
</gene>
<dbReference type="Proteomes" id="UP000054560">
    <property type="component" value="Unassembled WGS sequence"/>
</dbReference>
<dbReference type="RefSeq" id="XP_014161584.1">
    <property type="nucleotide sequence ID" value="XM_014306109.1"/>
</dbReference>
<feature type="region of interest" description="Disordered" evidence="10">
    <location>
        <begin position="336"/>
        <end position="359"/>
    </location>
</feature>
<dbReference type="GO" id="GO:0000118">
    <property type="term" value="C:histone deacetylase complex"/>
    <property type="evidence" value="ECO:0007669"/>
    <property type="project" value="TreeGrafter"/>
</dbReference>
<proteinExistence type="inferred from homology"/>
<evidence type="ECO:0000256" key="4">
    <source>
        <dbReference type="ARBA" id="ARBA00022491"/>
    </source>
</evidence>
<feature type="domain" description="Histone deacetylase" evidence="11">
    <location>
        <begin position="539"/>
        <end position="846"/>
    </location>
</feature>
<dbReference type="SUPFAM" id="SSF52768">
    <property type="entry name" value="Arginase/deacetylase"/>
    <property type="match status" value="1"/>
</dbReference>
<dbReference type="AlphaFoldDB" id="A0A0L0GFA1"/>
<dbReference type="SUPFAM" id="SSF54160">
    <property type="entry name" value="Chromo domain-like"/>
    <property type="match status" value="1"/>
</dbReference>
<dbReference type="eggNOG" id="KOG1343">
    <property type="taxonomic scope" value="Eukaryota"/>
</dbReference>
<name>A0A0L0GFA1_9EUKA</name>
<dbReference type="PRINTS" id="PR01270">
    <property type="entry name" value="HDASUPER"/>
</dbReference>
<keyword evidence="6" id="KW-0156">Chromatin regulator</keyword>
<dbReference type="InterPro" id="IPR023801">
    <property type="entry name" value="His_deacetylse_dom"/>
</dbReference>
<evidence type="ECO:0000256" key="9">
    <source>
        <dbReference type="ARBA" id="ARBA00023242"/>
    </source>
</evidence>
<feature type="compositionally biased region" description="Basic residues" evidence="10">
    <location>
        <begin position="302"/>
        <end position="320"/>
    </location>
</feature>
<dbReference type="InterPro" id="IPR037138">
    <property type="entry name" value="His_deacetylse_dom_sf"/>
</dbReference>
<keyword evidence="9" id="KW-0539">Nucleus</keyword>
<reference evidence="12 13" key="1">
    <citation type="submission" date="2011-02" db="EMBL/GenBank/DDBJ databases">
        <title>The Genome Sequence of Sphaeroforma arctica JP610.</title>
        <authorList>
            <consortium name="The Broad Institute Genome Sequencing Platform"/>
            <person name="Russ C."/>
            <person name="Cuomo C."/>
            <person name="Young S.K."/>
            <person name="Zeng Q."/>
            <person name="Gargeya S."/>
            <person name="Alvarado L."/>
            <person name="Berlin A."/>
            <person name="Chapman S.B."/>
            <person name="Chen Z."/>
            <person name="Freedman E."/>
            <person name="Gellesch M."/>
            <person name="Goldberg J."/>
            <person name="Griggs A."/>
            <person name="Gujja S."/>
            <person name="Heilman E."/>
            <person name="Heiman D."/>
            <person name="Howarth C."/>
            <person name="Mehta T."/>
            <person name="Neiman D."/>
            <person name="Pearson M."/>
            <person name="Roberts A."/>
            <person name="Saif S."/>
            <person name="Shea T."/>
            <person name="Shenoy N."/>
            <person name="Sisk P."/>
            <person name="Stolte C."/>
            <person name="Sykes S."/>
            <person name="White J."/>
            <person name="Yandava C."/>
            <person name="Burger G."/>
            <person name="Gray M.W."/>
            <person name="Holland P.W.H."/>
            <person name="King N."/>
            <person name="Lang F.B.F."/>
            <person name="Roger A.J."/>
            <person name="Ruiz-Trillo I."/>
            <person name="Haas B."/>
            <person name="Nusbaum C."/>
            <person name="Birren B."/>
        </authorList>
    </citation>
    <scope>NUCLEOTIDE SEQUENCE [LARGE SCALE GENOMIC DNA]</scope>
    <source>
        <strain evidence="12 13">JP610</strain>
    </source>
</reference>
<dbReference type="InterPro" id="IPR000286">
    <property type="entry name" value="HDACs"/>
</dbReference>
<feature type="region of interest" description="Disordered" evidence="10">
    <location>
        <begin position="915"/>
        <end position="944"/>
    </location>
</feature>
<keyword evidence="7" id="KW-0805">Transcription regulation</keyword>
<comment type="subcellular location">
    <subcellularLocation>
        <location evidence="1">Nucleus</location>
    </subcellularLocation>
</comment>
<dbReference type="GeneID" id="25900694"/>
<dbReference type="GO" id="GO:0141221">
    <property type="term" value="F:histone deacetylase activity, hydrolytic mechanism"/>
    <property type="evidence" value="ECO:0007669"/>
    <property type="project" value="UniProtKB-EC"/>
</dbReference>
<organism evidence="12 13">
    <name type="scientific">Sphaeroforma arctica JP610</name>
    <dbReference type="NCBI Taxonomy" id="667725"/>
    <lineage>
        <taxon>Eukaryota</taxon>
        <taxon>Ichthyosporea</taxon>
        <taxon>Ichthyophonida</taxon>
        <taxon>Sphaeroforma</taxon>
    </lineage>
</organism>
<dbReference type="OrthoDB" id="424012at2759"/>
<dbReference type="Gene3D" id="3.40.800.20">
    <property type="entry name" value="Histone deacetylase domain"/>
    <property type="match status" value="1"/>
</dbReference>
<keyword evidence="5" id="KW-0378">Hydrolase</keyword>
<feature type="region of interest" description="Disordered" evidence="10">
    <location>
        <begin position="996"/>
        <end position="1020"/>
    </location>
</feature>
<keyword evidence="8" id="KW-0804">Transcription</keyword>
<feature type="region of interest" description="Disordered" evidence="10">
    <location>
        <begin position="1037"/>
        <end position="1058"/>
    </location>
</feature>
<keyword evidence="4" id="KW-0678">Repressor</keyword>
<evidence type="ECO:0000256" key="8">
    <source>
        <dbReference type="ARBA" id="ARBA00023163"/>
    </source>
</evidence>
<accession>A0A0L0GFA1</accession>
<dbReference type="InterPro" id="IPR023696">
    <property type="entry name" value="Ureohydrolase_dom_sf"/>
</dbReference>
<dbReference type="PANTHER" id="PTHR10625">
    <property type="entry name" value="HISTONE DEACETYLASE HDAC1-RELATED"/>
    <property type="match status" value="1"/>
</dbReference>
<dbReference type="Gene3D" id="2.30.30.140">
    <property type="match status" value="1"/>
</dbReference>
<evidence type="ECO:0000256" key="2">
    <source>
        <dbReference type="ARBA" id="ARBA00007738"/>
    </source>
</evidence>
<evidence type="ECO:0000256" key="3">
    <source>
        <dbReference type="ARBA" id="ARBA00012111"/>
    </source>
</evidence>
<dbReference type="PANTHER" id="PTHR10625:SF5">
    <property type="entry name" value="HISTONE DEACETYLASE"/>
    <property type="match status" value="1"/>
</dbReference>
<evidence type="ECO:0000256" key="1">
    <source>
        <dbReference type="ARBA" id="ARBA00004123"/>
    </source>
</evidence>
<evidence type="ECO:0000256" key="5">
    <source>
        <dbReference type="ARBA" id="ARBA00022801"/>
    </source>
</evidence>
<dbReference type="Pfam" id="PF00850">
    <property type="entry name" value="Hist_deacetyl"/>
    <property type="match status" value="1"/>
</dbReference>
<evidence type="ECO:0000313" key="13">
    <source>
        <dbReference type="Proteomes" id="UP000054560"/>
    </source>
</evidence>
<feature type="compositionally biased region" description="Low complexity" evidence="10">
    <location>
        <begin position="244"/>
        <end position="253"/>
    </location>
</feature>
<dbReference type="GO" id="GO:0040029">
    <property type="term" value="P:epigenetic regulation of gene expression"/>
    <property type="evidence" value="ECO:0007669"/>
    <property type="project" value="TreeGrafter"/>
</dbReference>
<feature type="compositionally biased region" description="Low complexity" evidence="10">
    <location>
        <begin position="268"/>
        <end position="279"/>
    </location>
</feature>
<evidence type="ECO:0000259" key="11">
    <source>
        <dbReference type="Pfam" id="PF00850"/>
    </source>
</evidence>
<feature type="region of interest" description="Disordered" evidence="10">
    <location>
        <begin position="161"/>
        <end position="201"/>
    </location>
</feature>
<dbReference type="STRING" id="667725.A0A0L0GFA1"/>
<comment type="similarity">
    <text evidence="2">Belongs to the histone deacetylase family. HD type 2 subfamily.</text>
</comment>
<dbReference type="EC" id="3.5.1.98" evidence="3"/>
<protein>
    <recommendedName>
        <fullName evidence="3">histone deacetylase</fullName>
        <ecNumber evidence="3">3.5.1.98</ecNumber>
    </recommendedName>
</protein>
<feature type="compositionally biased region" description="Polar residues" evidence="10">
    <location>
        <begin position="161"/>
        <end position="175"/>
    </location>
</feature>
<dbReference type="EMBL" id="KQ241601">
    <property type="protein sequence ID" value="KNC87682.1"/>
    <property type="molecule type" value="Genomic_DNA"/>
</dbReference>
<keyword evidence="13" id="KW-1185">Reference proteome</keyword>
<evidence type="ECO:0000256" key="7">
    <source>
        <dbReference type="ARBA" id="ARBA00023015"/>
    </source>
</evidence>
<evidence type="ECO:0000256" key="6">
    <source>
        <dbReference type="ARBA" id="ARBA00022853"/>
    </source>
</evidence>
<feature type="region of interest" description="Disordered" evidence="10">
    <location>
        <begin position="244"/>
        <end position="324"/>
    </location>
</feature>
<dbReference type="InterPro" id="IPR016197">
    <property type="entry name" value="Chromo-like_dom_sf"/>
</dbReference>
<sequence length="1088" mass="117884">MTAVHYCHTYLHFYVLGKLAITEQSHDHNALSGRIPVDAKTSQLSDARQAGAPCFKMNLQADVGQAPVVSAPATQFHPLGAPTVNVCKIELPTQQYSEVNSPKSPMLIASKQTNLHRTASSDILMSRGTTNGDFAESSPIISEQGQAAAFLLAMKSGDSKGFNSPTLTPTASANKKSPAKGKNKGASVNETSPKNNGLGGLSRLLNPNYNIMWPDAGTLFEDVATEPITNANVPITKKLKRNVLKSPKISPSKLSEKDDPKPTIQVHPSSGGSSPVVKKTTSKKKASAKKIPSPTTSPRLVAARKPRSRQRSPPKAKRSFLNRGETTSVLSFETLASQTSSTSQRKKRKINSAETQAAEMNTKIESAHTKLKRKHLHVGCPIDAVDASDMTWHAARIRYVENMEQVGKSVESTIEKEGASSSEMGVKKPATVLKMKSRTTAGSSDTTTDVEDSLFASQFVLVHFEGWGTEYNEWVKISQLRTRTADALYGPLGPDSEARWDAIKAASEQRDARSTKTGITYDTDTLSHACTCSRPDEAHPERPDRIASILKAFDDEKLLERVVPVRGREATKEELLAVHANAHVYNYGGAAVDGHGKEPPNIEKMHCGGPGIATDTVFNVEDTSRAARLSAGSLVELARSTIRGKLKNGFAIIRPPGHHAERDAAGGFCFFNNVGIAVRAARKEFNVAKVMIVDWDVHHGNGTQDVFKDDPNVLYLSLHRYDHGEFYPGTGSTEEVGLGDAQGMTVNIAWNDCDDSPPGNTEYMAAFLHIILPIAKEFAPEVIVISAGFDAADGDHIGNCKVAASGFAHMTKTLMDFMDGRVLLSLEGGYRLSALSECATACMKVLLGEKPPPMSTPSSRSHSLALITKPNVPQYNAIKSLNEVVRVHRKYWKCMQELWETVVCEDMIRSGQFGRSHKVTDDTDGGTSDVSLQSEDDYGTGKSATVMGRSISVGSNEGAGGKLESASLEDLLKRTTSKSRMSQSPTQYMPSLKSLPKVEVNGSTPPNAPEDGVAGAKSESTGKKIFADISSLSKVLSDSENDDTNLNENLDTASTKAKIRRSRRKKKFRFFKADIATITLPRTLDRKY</sequence>